<evidence type="ECO:0000313" key="5">
    <source>
        <dbReference type="Proteomes" id="UP001314205"/>
    </source>
</evidence>
<proteinExistence type="predicted"/>
<keyword evidence="1" id="KW-0677">Repeat</keyword>
<dbReference type="GO" id="GO:0071356">
    <property type="term" value="P:cellular response to tumor necrosis factor"/>
    <property type="evidence" value="ECO:0007669"/>
    <property type="project" value="TreeGrafter"/>
</dbReference>
<dbReference type="PANTHER" id="PTHR46680:SF3">
    <property type="entry name" value="NF-KAPPA-B INHIBITOR CACTUS"/>
    <property type="match status" value="1"/>
</dbReference>
<dbReference type="EMBL" id="CAVLGL010000088">
    <property type="protein sequence ID" value="CAK1592981.1"/>
    <property type="molecule type" value="Genomic_DNA"/>
</dbReference>
<evidence type="ECO:0000313" key="4">
    <source>
        <dbReference type="EMBL" id="CAK1592981.1"/>
    </source>
</evidence>
<dbReference type="Gene3D" id="1.25.40.20">
    <property type="entry name" value="Ankyrin repeat-containing domain"/>
    <property type="match status" value="1"/>
</dbReference>
<evidence type="ECO:0000256" key="2">
    <source>
        <dbReference type="ARBA" id="ARBA00023043"/>
    </source>
</evidence>
<feature type="region of interest" description="Disordered" evidence="3">
    <location>
        <begin position="859"/>
        <end position="883"/>
    </location>
</feature>
<dbReference type="InterPro" id="IPR036770">
    <property type="entry name" value="Ankyrin_rpt-contain_sf"/>
</dbReference>
<dbReference type="SUPFAM" id="SSF48403">
    <property type="entry name" value="Ankyrin repeat"/>
    <property type="match status" value="1"/>
</dbReference>
<sequence length="883" mass="99460">MDTCVPKIPLHIKKKGTSILKKDYNNDTSLLRSIKIARPLKEDIIYRSQKGDFMKGEYPNLTIVNKLDLLTNSSRTTAQYSSEILGNIERTSDDITKLIGQKNYDIVFSALCSVISQELRIQGILALLTVPKRTKNISCQYQTAFVNPDNEVISEKVIDNLKPERVIDSKKSNVTSVSSQTDETCSVLLQRLKSRKKLRKPVLGPYVVKDSKSTGNVKKVVIDPQHFEATKELIKRSEEFFKTESQHYKKNPVDIEQKFKVDRIFLNKNSTSSENHHSQFKEPYIQSETTGNQFASNTLNESNIKIESFSCGNETTFPDLREIVDEDSNISELSYGNISITSSSIPNLLVENPTALLNDIDKHTQEPTFLESTSLTMLDGSQVKIKGKPEDQFHIATSDILKYLNPEEQSKLLWNQAYIDWKHCLNSDEDGNLPIHLAVLNNDVELLRRQCVVLKSRNESIDLMGHGNLTALQMSIFQDTSSCTDVLLQHGANPLLTDDEQRTTVHLAAEVSSDHLKVVISYCQRNARYILQDNDLWKPELETTSDEEIAKYLLSKICRMYDNQGYTPLILASKLGNYTNVNILLDADPTTVNFPMPNCGNTALYVLVAAACLDYLAAGRDRSKVGEHFLKTAEILVKFGADPSYENNSSSSVNHLLNEFTIPNLSVIIANTIVSVKYSDQNTKFKKDFSAFMLVKDDDGKVNLKEMKPEKTQEKFKDSEKSLPKIINDCNVATSLKPKCEAAGTFEKINIETTKSPSDIRIYPEKIVKQMKVLPTKVDLTTKQSQDPIRIVSVVSGSSWRNTNSRDKQKPKIILQKPKGIPKVIRVTKCDLNNGGSITSSNFPSTILLTSDQTKTIKRTSLESREHTRGVPIKKQKRDNVNQ</sequence>
<dbReference type="AlphaFoldDB" id="A0AAV1LGW3"/>
<organism evidence="4 5">
    <name type="scientific">Parnassius mnemosyne</name>
    <name type="common">clouded apollo</name>
    <dbReference type="NCBI Taxonomy" id="213953"/>
    <lineage>
        <taxon>Eukaryota</taxon>
        <taxon>Metazoa</taxon>
        <taxon>Ecdysozoa</taxon>
        <taxon>Arthropoda</taxon>
        <taxon>Hexapoda</taxon>
        <taxon>Insecta</taxon>
        <taxon>Pterygota</taxon>
        <taxon>Neoptera</taxon>
        <taxon>Endopterygota</taxon>
        <taxon>Lepidoptera</taxon>
        <taxon>Glossata</taxon>
        <taxon>Ditrysia</taxon>
        <taxon>Papilionoidea</taxon>
        <taxon>Papilionidae</taxon>
        <taxon>Parnassiinae</taxon>
        <taxon>Parnassini</taxon>
        <taxon>Parnassius</taxon>
        <taxon>Driopa</taxon>
    </lineage>
</organism>
<comment type="caution">
    <text evidence="4">The sequence shown here is derived from an EMBL/GenBank/DDBJ whole genome shotgun (WGS) entry which is preliminary data.</text>
</comment>
<name>A0AAV1LGW3_9NEOP</name>
<keyword evidence="5" id="KW-1185">Reference proteome</keyword>
<dbReference type="InterPro" id="IPR002110">
    <property type="entry name" value="Ankyrin_rpt"/>
</dbReference>
<dbReference type="InterPro" id="IPR051070">
    <property type="entry name" value="NF-kappa-B_inhibitor"/>
</dbReference>
<dbReference type="PANTHER" id="PTHR46680">
    <property type="entry name" value="NF-KAPPA-B INHIBITOR ALPHA"/>
    <property type="match status" value="1"/>
</dbReference>
<gene>
    <name evidence="4" type="ORF">PARMNEM_LOCUS12839</name>
</gene>
<dbReference type="SMART" id="SM00248">
    <property type="entry name" value="ANK"/>
    <property type="match status" value="4"/>
</dbReference>
<reference evidence="4 5" key="1">
    <citation type="submission" date="2023-11" db="EMBL/GenBank/DDBJ databases">
        <authorList>
            <person name="Hedman E."/>
            <person name="Englund M."/>
            <person name="Stromberg M."/>
            <person name="Nyberg Akerstrom W."/>
            <person name="Nylinder S."/>
            <person name="Jareborg N."/>
            <person name="Kallberg Y."/>
            <person name="Kronander E."/>
        </authorList>
    </citation>
    <scope>NUCLEOTIDE SEQUENCE [LARGE SCALE GENOMIC DNA]</scope>
</reference>
<dbReference type="GO" id="GO:0051059">
    <property type="term" value="F:NF-kappaB binding"/>
    <property type="evidence" value="ECO:0007669"/>
    <property type="project" value="TreeGrafter"/>
</dbReference>
<evidence type="ECO:0000256" key="3">
    <source>
        <dbReference type="SAM" id="MobiDB-lite"/>
    </source>
</evidence>
<protein>
    <submittedName>
        <fullName evidence="4">Uncharacterized protein</fullName>
    </submittedName>
</protein>
<keyword evidence="2" id="KW-0040">ANK repeat</keyword>
<evidence type="ECO:0000256" key="1">
    <source>
        <dbReference type="ARBA" id="ARBA00022737"/>
    </source>
</evidence>
<dbReference type="Proteomes" id="UP001314205">
    <property type="component" value="Unassembled WGS sequence"/>
</dbReference>
<dbReference type="GO" id="GO:0005829">
    <property type="term" value="C:cytosol"/>
    <property type="evidence" value="ECO:0007669"/>
    <property type="project" value="TreeGrafter"/>
</dbReference>
<accession>A0AAV1LGW3</accession>
<feature type="compositionally biased region" description="Basic and acidic residues" evidence="3">
    <location>
        <begin position="860"/>
        <end position="869"/>
    </location>
</feature>